<dbReference type="VEuPathDB" id="TriTrypDB:TEOVI_000773800"/>
<dbReference type="GeneID" id="92381672"/>
<dbReference type="AlphaFoldDB" id="A0A1G4I4U1"/>
<organism evidence="4 5">
    <name type="scientific">Trypanosoma equiperdum</name>
    <dbReference type="NCBI Taxonomy" id="5694"/>
    <lineage>
        <taxon>Eukaryota</taxon>
        <taxon>Discoba</taxon>
        <taxon>Euglenozoa</taxon>
        <taxon>Kinetoplastea</taxon>
        <taxon>Metakinetoplastina</taxon>
        <taxon>Trypanosomatida</taxon>
        <taxon>Trypanosomatidae</taxon>
        <taxon>Trypanosoma</taxon>
    </lineage>
</organism>
<dbReference type="InterPro" id="IPR029026">
    <property type="entry name" value="tRNA_m1G_MTases_N"/>
</dbReference>
<dbReference type="InterPro" id="IPR047182">
    <property type="entry name" value="MRM1"/>
</dbReference>
<reference evidence="4" key="1">
    <citation type="submission" date="2016-09" db="EMBL/GenBank/DDBJ databases">
        <authorList>
            <person name="Hebert L."/>
            <person name="Moumen B."/>
        </authorList>
    </citation>
    <scope>NUCLEOTIDE SEQUENCE [LARGE SCALE GENOMIC DNA]</scope>
    <source>
        <strain evidence="4">OVI</strain>
    </source>
</reference>
<dbReference type="Pfam" id="PF00588">
    <property type="entry name" value="SpoU_methylase"/>
    <property type="match status" value="1"/>
</dbReference>
<dbReference type="InterPro" id="IPR029028">
    <property type="entry name" value="Alpha/beta_knot_MTases"/>
</dbReference>
<sequence length="391" mass="43261">MQRWSQRLHAVNKATGRRWSPIPKPPPQDFDRLCGTHSVLNTLRAFYVAPRRLHPHRRQLCSLYVRDFRLEASCNTKKNGDDDAEKSNDGHDVWIPKQYPNMQRIVRLARALSVAVHPVERRELVRLCGERRNQNVVLEVSTFTPRDVVASPWESGRRVWDADGRGMTEGGAQTDDVVFLDHVIDPANVGAIMRSAFFMGLRRIVLSSDSAGCTAAVCRSSAGFMEYMSVYRAVVPTLTFLENTVAQQKARDDGHLLEIYATSPMPRRGVTTCSARELPSVSCGPVNKPRRRLLLLGNEGAGLPSEVMGLCTHTAHIPLAPERSHFMSTAVDGGLVAGGNGRNTCRTRGEEAEDIAHLRPEEVSLNVSAASALILAALRRGDGAVEVYRNH</sequence>
<dbReference type="GO" id="GO:0003723">
    <property type="term" value="F:RNA binding"/>
    <property type="evidence" value="ECO:0007669"/>
    <property type="project" value="InterPro"/>
</dbReference>
<dbReference type="InterPro" id="IPR001537">
    <property type="entry name" value="SpoU_MeTrfase"/>
</dbReference>
<gene>
    <name evidence="4" type="ORF">TEOVI_000773800</name>
</gene>
<protein>
    <submittedName>
        <fullName evidence="4">SpoU rRNA Methylase family, putative</fullName>
    </submittedName>
</protein>
<dbReference type="Proteomes" id="UP000195570">
    <property type="component" value="Unassembled WGS sequence"/>
</dbReference>
<dbReference type="EMBL" id="CZPT02000640">
    <property type="protein sequence ID" value="SCU66881.1"/>
    <property type="molecule type" value="Genomic_DNA"/>
</dbReference>
<dbReference type="GO" id="GO:0016435">
    <property type="term" value="F:rRNA (guanine) methyltransferase activity"/>
    <property type="evidence" value="ECO:0007669"/>
    <property type="project" value="TreeGrafter"/>
</dbReference>
<evidence type="ECO:0000259" key="3">
    <source>
        <dbReference type="Pfam" id="PF00588"/>
    </source>
</evidence>
<comment type="caution">
    <text evidence="4">The sequence shown here is derived from an EMBL/GenBank/DDBJ whole genome shotgun (WGS) entry which is preliminary data.</text>
</comment>
<name>A0A1G4I4U1_TRYEQ</name>
<dbReference type="InterPro" id="IPR029064">
    <property type="entry name" value="Ribosomal_eL30-like_sf"/>
</dbReference>
<keyword evidence="5" id="KW-1185">Reference proteome</keyword>
<dbReference type="PANTHER" id="PTHR46103">
    <property type="entry name" value="RRNA METHYLTRANSFERASE 1, MITOCHONDRIAL"/>
    <property type="match status" value="1"/>
</dbReference>
<accession>A0A1G4I4U1</accession>
<dbReference type="RefSeq" id="XP_067078266.1">
    <property type="nucleotide sequence ID" value="XM_067222165.1"/>
</dbReference>
<keyword evidence="1 4" id="KW-0489">Methyltransferase</keyword>
<feature type="domain" description="tRNA/rRNA methyltransferase SpoU type" evidence="3">
    <location>
        <begin position="177"/>
        <end position="322"/>
    </location>
</feature>
<dbReference type="Gene3D" id="3.30.1330.30">
    <property type="match status" value="1"/>
</dbReference>
<evidence type="ECO:0000256" key="2">
    <source>
        <dbReference type="ARBA" id="ARBA00022679"/>
    </source>
</evidence>
<dbReference type="SUPFAM" id="SSF75217">
    <property type="entry name" value="alpha/beta knot"/>
    <property type="match status" value="1"/>
</dbReference>
<keyword evidence="2" id="KW-0808">Transferase</keyword>
<proteinExistence type="predicted"/>
<evidence type="ECO:0000313" key="4">
    <source>
        <dbReference type="EMBL" id="SCU66881.1"/>
    </source>
</evidence>
<evidence type="ECO:0000313" key="5">
    <source>
        <dbReference type="Proteomes" id="UP000195570"/>
    </source>
</evidence>
<evidence type="ECO:0000256" key="1">
    <source>
        <dbReference type="ARBA" id="ARBA00022603"/>
    </source>
</evidence>
<dbReference type="Gene3D" id="3.40.1280.10">
    <property type="match status" value="1"/>
</dbReference>
<dbReference type="PANTHER" id="PTHR46103:SF1">
    <property type="entry name" value="RRNA METHYLTRANSFERASE 1, MITOCHONDRIAL"/>
    <property type="match status" value="1"/>
</dbReference>